<comment type="caution">
    <text evidence="2">The sequence shown here is derived from an EMBL/GenBank/DDBJ whole genome shotgun (WGS) entry which is preliminary data.</text>
</comment>
<evidence type="ECO:0000313" key="2">
    <source>
        <dbReference type="EMBL" id="GMH97260.1"/>
    </source>
</evidence>
<feature type="compositionally biased region" description="Acidic residues" evidence="1">
    <location>
        <begin position="108"/>
        <end position="117"/>
    </location>
</feature>
<feature type="compositionally biased region" description="Basic and acidic residues" evidence="1">
    <location>
        <begin position="173"/>
        <end position="186"/>
    </location>
</feature>
<gene>
    <name evidence="2" type="ORF">TrVE_jg6331</name>
</gene>
<evidence type="ECO:0000313" key="3">
    <source>
        <dbReference type="Proteomes" id="UP001165160"/>
    </source>
</evidence>
<keyword evidence="3" id="KW-1185">Reference proteome</keyword>
<sequence>MARMKSPTASEKSSLSERGFKKESIVRSAKSALPKEEQYEQKYESYRMPPTMERTIDDIEPAVPIGQWAALLFVILFAAYMLKSRKGSSDVVAARSSSRKQSNKEPELELDWLDEGEVQGSATKGKKAKGEKSPKKKNSPKKKKKEKEKKESSGGGKASPPPPLAAPRGRGSRYLEEDGSSRDHEMALKLSYQLMNGGVEEEEQWTEVSKKKKEKVKTV</sequence>
<feature type="compositionally biased region" description="Basic residues" evidence="1">
    <location>
        <begin position="210"/>
        <end position="219"/>
    </location>
</feature>
<feature type="region of interest" description="Disordered" evidence="1">
    <location>
        <begin position="1"/>
        <end position="46"/>
    </location>
</feature>
<reference evidence="3" key="1">
    <citation type="journal article" date="2023" name="Commun. Biol.">
        <title>Genome analysis of Parmales, the sister group of diatoms, reveals the evolutionary specialization of diatoms from phago-mixotrophs to photoautotrophs.</title>
        <authorList>
            <person name="Ban H."/>
            <person name="Sato S."/>
            <person name="Yoshikawa S."/>
            <person name="Yamada K."/>
            <person name="Nakamura Y."/>
            <person name="Ichinomiya M."/>
            <person name="Sato N."/>
            <person name="Blanc-Mathieu R."/>
            <person name="Endo H."/>
            <person name="Kuwata A."/>
            <person name="Ogata H."/>
        </authorList>
    </citation>
    <scope>NUCLEOTIDE SEQUENCE [LARGE SCALE GENOMIC DNA]</scope>
    <source>
        <strain evidence="3">NIES 3699</strain>
    </source>
</reference>
<dbReference type="Proteomes" id="UP001165160">
    <property type="component" value="Unassembled WGS sequence"/>
</dbReference>
<protein>
    <submittedName>
        <fullName evidence="2">Uncharacterized protein</fullName>
    </submittedName>
</protein>
<feature type="compositionally biased region" description="Basic and acidic residues" evidence="1">
    <location>
        <begin position="14"/>
        <end position="25"/>
    </location>
</feature>
<feature type="region of interest" description="Disordered" evidence="1">
    <location>
        <begin position="88"/>
        <end position="186"/>
    </location>
</feature>
<feature type="region of interest" description="Disordered" evidence="1">
    <location>
        <begin position="198"/>
        <end position="219"/>
    </location>
</feature>
<proteinExistence type="predicted"/>
<name>A0A9W7C037_9STRA</name>
<feature type="compositionally biased region" description="Basic residues" evidence="1">
    <location>
        <begin position="134"/>
        <end position="147"/>
    </location>
</feature>
<feature type="compositionally biased region" description="Basic and acidic residues" evidence="1">
    <location>
        <begin position="33"/>
        <end position="45"/>
    </location>
</feature>
<dbReference type="AlphaFoldDB" id="A0A9W7C037"/>
<organism evidence="2 3">
    <name type="scientific">Triparma verrucosa</name>
    <dbReference type="NCBI Taxonomy" id="1606542"/>
    <lineage>
        <taxon>Eukaryota</taxon>
        <taxon>Sar</taxon>
        <taxon>Stramenopiles</taxon>
        <taxon>Ochrophyta</taxon>
        <taxon>Bolidophyceae</taxon>
        <taxon>Parmales</taxon>
        <taxon>Triparmaceae</taxon>
        <taxon>Triparma</taxon>
    </lineage>
</organism>
<evidence type="ECO:0000256" key="1">
    <source>
        <dbReference type="SAM" id="MobiDB-lite"/>
    </source>
</evidence>
<dbReference type="EMBL" id="BRXX01000197">
    <property type="protein sequence ID" value="GMH97260.1"/>
    <property type="molecule type" value="Genomic_DNA"/>
</dbReference>
<accession>A0A9W7C037</accession>